<organism evidence="1 2">
    <name type="scientific">Vibrio inusitatus NBRC 102082</name>
    <dbReference type="NCBI Taxonomy" id="1219070"/>
    <lineage>
        <taxon>Bacteria</taxon>
        <taxon>Pseudomonadati</taxon>
        <taxon>Pseudomonadota</taxon>
        <taxon>Gammaproteobacteria</taxon>
        <taxon>Vibrionales</taxon>
        <taxon>Vibrionaceae</taxon>
        <taxon>Vibrio</taxon>
    </lineage>
</organism>
<comment type="caution">
    <text evidence="1">The sequence shown here is derived from an EMBL/GenBank/DDBJ whole genome shotgun (WGS) entry which is preliminary data.</text>
</comment>
<sequence>MPNIIKFVTIFSVLVVSLSIGIANAHAKRHHRDVIEFGQPEYVVLESQCEKTGLNLPRTLLVKPGAMVDVSIRSNLLFRRGSENPYLYESDYSYNQVNGKLLLDTHWVCEVKQNGLHPTLWIVPSIVTTSGSGAFYYLGVYRKEDKHFSVIQELFLGDRIQIESLSLTGDVINLTFKQHGLSQALSDEPNELISRKFSIVGTQLFEQRD</sequence>
<evidence type="ECO:0000313" key="2">
    <source>
        <dbReference type="Proteomes" id="UP000318717"/>
    </source>
</evidence>
<dbReference type="OrthoDB" id="1161168at2"/>
<dbReference type="Proteomes" id="UP000318717">
    <property type="component" value="Unassembled WGS sequence"/>
</dbReference>
<name>A0A4Y3HUI4_9VIBR</name>
<proteinExistence type="predicted"/>
<reference evidence="1 2" key="1">
    <citation type="submission" date="2019-06" db="EMBL/GenBank/DDBJ databases">
        <title>Whole genome shotgun sequence of Vibrio inusitatus NBRC 102082.</title>
        <authorList>
            <person name="Hosoyama A."/>
            <person name="Uohara A."/>
            <person name="Ohji S."/>
            <person name="Ichikawa N."/>
        </authorList>
    </citation>
    <scope>NUCLEOTIDE SEQUENCE [LARGE SCALE GENOMIC DNA]</scope>
    <source>
        <strain evidence="1 2">NBRC 102082</strain>
    </source>
</reference>
<gene>
    <name evidence="1" type="ORF">VIN01S_15210</name>
</gene>
<dbReference type="EMBL" id="BJLF01000006">
    <property type="protein sequence ID" value="GEA50717.1"/>
    <property type="molecule type" value="Genomic_DNA"/>
</dbReference>
<accession>A0A4Y3HUI4</accession>
<dbReference type="AlphaFoldDB" id="A0A4Y3HUI4"/>
<dbReference type="RefSeq" id="WP_141345076.1">
    <property type="nucleotide sequence ID" value="NZ_BJLF01000006.1"/>
</dbReference>
<evidence type="ECO:0000313" key="1">
    <source>
        <dbReference type="EMBL" id="GEA50717.1"/>
    </source>
</evidence>
<keyword evidence="2" id="KW-1185">Reference proteome</keyword>
<protein>
    <submittedName>
        <fullName evidence="1">Uncharacterized protein</fullName>
    </submittedName>
</protein>